<keyword evidence="3" id="KW-1185">Reference proteome</keyword>
<feature type="region of interest" description="Disordered" evidence="1">
    <location>
        <begin position="17"/>
        <end position="40"/>
    </location>
</feature>
<dbReference type="OrthoDB" id="5243686at2759"/>
<sequence>MSPPFYFRIDEFTENHNANPEHDINGKWVPSTKPGANVRKNDRGATGHWWICDGTKIRSLPGWTPPHGSVPYKTCSTIYSGGHGFHIMDGDATSPSDSAAWHHLWFEWDERKYSSALTYAGEQRTLRIQNSEARWPSMLLPDIYHGPHYPTPNYGGLTGDLPIFLALIAFSMKPERLSNELPKMMRQGEWGTHSRSNGRTDKRGVIVYVYSYNDNDGELAELEDGDLGFYYN</sequence>
<dbReference type="EMBL" id="ML979133">
    <property type="protein sequence ID" value="KAF1918776.1"/>
    <property type="molecule type" value="Genomic_DNA"/>
</dbReference>
<evidence type="ECO:0000256" key="1">
    <source>
        <dbReference type="SAM" id="MobiDB-lite"/>
    </source>
</evidence>
<reference evidence="2" key="1">
    <citation type="journal article" date="2020" name="Stud. Mycol.">
        <title>101 Dothideomycetes genomes: a test case for predicting lifestyles and emergence of pathogens.</title>
        <authorList>
            <person name="Haridas S."/>
            <person name="Albert R."/>
            <person name="Binder M."/>
            <person name="Bloem J."/>
            <person name="Labutti K."/>
            <person name="Salamov A."/>
            <person name="Andreopoulos B."/>
            <person name="Baker S."/>
            <person name="Barry K."/>
            <person name="Bills G."/>
            <person name="Bluhm B."/>
            <person name="Cannon C."/>
            <person name="Castanera R."/>
            <person name="Culley D."/>
            <person name="Daum C."/>
            <person name="Ezra D."/>
            <person name="Gonzalez J."/>
            <person name="Henrissat B."/>
            <person name="Kuo A."/>
            <person name="Liang C."/>
            <person name="Lipzen A."/>
            <person name="Lutzoni F."/>
            <person name="Magnuson J."/>
            <person name="Mondo S."/>
            <person name="Nolan M."/>
            <person name="Ohm R."/>
            <person name="Pangilinan J."/>
            <person name="Park H.-J."/>
            <person name="Ramirez L."/>
            <person name="Alfaro M."/>
            <person name="Sun H."/>
            <person name="Tritt A."/>
            <person name="Yoshinaga Y."/>
            <person name="Zwiers L.-H."/>
            <person name="Turgeon B."/>
            <person name="Goodwin S."/>
            <person name="Spatafora J."/>
            <person name="Crous P."/>
            <person name="Grigoriev I."/>
        </authorList>
    </citation>
    <scope>NUCLEOTIDE SEQUENCE</scope>
    <source>
        <strain evidence="2">HMLAC05119</strain>
    </source>
</reference>
<proteinExistence type="predicted"/>
<gene>
    <name evidence="2" type="ORF">BDU57DRAFT_120274</name>
</gene>
<protein>
    <submittedName>
        <fullName evidence="2">Uncharacterized protein</fullName>
    </submittedName>
</protein>
<evidence type="ECO:0000313" key="2">
    <source>
        <dbReference type="EMBL" id="KAF1918776.1"/>
    </source>
</evidence>
<name>A0A6A5QW41_AMPQU</name>
<evidence type="ECO:0000313" key="3">
    <source>
        <dbReference type="Proteomes" id="UP000800096"/>
    </source>
</evidence>
<dbReference type="Proteomes" id="UP000800096">
    <property type="component" value="Unassembled WGS sequence"/>
</dbReference>
<organism evidence="2 3">
    <name type="scientific">Ampelomyces quisqualis</name>
    <name type="common">Powdery mildew agent</name>
    <dbReference type="NCBI Taxonomy" id="50730"/>
    <lineage>
        <taxon>Eukaryota</taxon>
        <taxon>Fungi</taxon>
        <taxon>Dikarya</taxon>
        <taxon>Ascomycota</taxon>
        <taxon>Pezizomycotina</taxon>
        <taxon>Dothideomycetes</taxon>
        <taxon>Pleosporomycetidae</taxon>
        <taxon>Pleosporales</taxon>
        <taxon>Pleosporineae</taxon>
        <taxon>Phaeosphaeriaceae</taxon>
        <taxon>Ampelomyces</taxon>
    </lineage>
</organism>
<dbReference type="AlphaFoldDB" id="A0A6A5QW41"/>
<accession>A0A6A5QW41</accession>